<evidence type="ECO:0000313" key="1">
    <source>
        <dbReference type="EMBL" id="MBC5994364.1"/>
    </source>
</evidence>
<reference evidence="1" key="1">
    <citation type="submission" date="2020-08" db="EMBL/GenBank/DDBJ databases">
        <title>Pontibacter sp. SD6 16S ribosomal RNA gene Genome sequencing and assembly.</title>
        <authorList>
            <person name="Kang M."/>
        </authorList>
    </citation>
    <scope>NUCLEOTIDE SEQUENCE</scope>
    <source>
        <strain evidence="1">SD6</strain>
    </source>
</reference>
<protein>
    <submittedName>
        <fullName evidence="1">Uncharacterized protein</fullName>
    </submittedName>
</protein>
<sequence length="88" mass="9679">MNCTVNPLPKRGTDKRYSKACLNLSSPAKKTNLQEEEVFDFSTIDGGVITYNAGTKAISNGAGIFIGDYFVGMSDNYHSISNMPFVRY</sequence>
<dbReference type="RefSeq" id="WP_187068396.1">
    <property type="nucleotide sequence ID" value="NZ_JACRVF010000005.1"/>
</dbReference>
<organism evidence="1 2">
    <name type="scientific">Pontibacter cellulosilyticus</name>
    <dbReference type="NCBI Taxonomy" id="1720253"/>
    <lineage>
        <taxon>Bacteria</taxon>
        <taxon>Pseudomonadati</taxon>
        <taxon>Bacteroidota</taxon>
        <taxon>Cytophagia</taxon>
        <taxon>Cytophagales</taxon>
        <taxon>Hymenobacteraceae</taxon>
        <taxon>Pontibacter</taxon>
    </lineage>
</organism>
<name>A0A923N9V9_9BACT</name>
<gene>
    <name evidence="1" type="ORF">H8S84_16060</name>
</gene>
<proteinExistence type="predicted"/>
<keyword evidence="2" id="KW-1185">Reference proteome</keyword>
<evidence type="ECO:0000313" key="2">
    <source>
        <dbReference type="Proteomes" id="UP000603640"/>
    </source>
</evidence>
<comment type="caution">
    <text evidence="1">The sequence shown here is derived from an EMBL/GenBank/DDBJ whole genome shotgun (WGS) entry which is preliminary data.</text>
</comment>
<accession>A0A923N9V9</accession>
<dbReference type="EMBL" id="JACRVF010000005">
    <property type="protein sequence ID" value="MBC5994364.1"/>
    <property type="molecule type" value="Genomic_DNA"/>
</dbReference>
<dbReference type="Proteomes" id="UP000603640">
    <property type="component" value="Unassembled WGS sequence"/>
</dbReference>
<dbReference type="AlphaFoldDB" id="A0A923N9V9"/>